<dbReference type="AlphaFoldDB" id="G8R271"/>
<accession>G8R271</accession>
<dbReference type="PROSITE" id="PS51257">
    <property type="entry name" value="PROKAR_LIPOPROTEIN"/>
    <property type="match status" value="1"/>
</dbReference>
<evidence type="ECO:0000313" key="3">
    <source>
        <dbReference type="Proteomes" id="UP000005631"/>
    </source>
</evidence>
<feature type="chain" id="PRO_5003514187" description="Outer membrane protein beta-barrel domain-containing protein" evidence="1">
    <location>
        <begin position="24"/>
        <end position="291"/>
    </location>
</feature>
<dbReference type="HOGENOM" id="CLU_955940_0_0_10"/>
<dbReference type="RefSeq" id="WP_014201182.1">
    <property type="nucleotide sequence ID" value="NC_016599.1"/>
</dbReference>
<reference evidence="2 3" key="1">
    <citation type="journal article" date="2012" name="Stand. Genomic Sci.">
        <title>Genome sequence of the orange-pigmented seawater bacterium Owenweeksia hongkongensis type strain (UST20020801(T)).</title>
        <authorList>
            <person name="Riedel T."/>
            <person name="Held B."/>
            <person name="Nolan M."/>
            <person name="Lucas S."/>
            <person name="Lapidus A."/>
            <person name="Tice H."/>
            <person name="Del Rio T.G."/>
            <person name="Cheng J.F."/>
            <person name="Han C."/>
            <person name="Tapia R."/>
            <person name="Goodwin L.A."/>
            <person name="Pitluck S."/>
            <person name="Liolios K."/>
            <person name="Mavromatis K."/>
            <person name="Pagani I."/>
            <person name="Ivanova N."/>
            <person name="Mikhailova N."/>
            <person name="Pati A."/>
            <person name="Chen A."/>
            <person name="Palaniappan K."/>
            <person name="Rohde M."/>
            <person name="Tindall B.J."/>
            <person name="Detter J.C."/>
            <person name="Goker M."/>
            <person name="Woyke T."/>
            <person name="Bristow J."/>
            <person name="Eisen J.A."/>
            <person name="Markowitz V."/>
            <person name="Hugenholtz P."/>
            <person name="Klenk H.P."/>
            <person name="Kyrpides N.C."/>
        </authorList>
    </citation>
    <scope>NUCLEOTIDE SEQUENCE</scope>
    <source>
        <strain evidence="3">DSM 17368 / JCM 12287 / NRRL B-23963</strain>
    </source>
</reference>
<name>G8R271_OWEHD</name>
<evidence type="ECO:0000313" key="2">
    <source>
        <dbReference type="EMBL" id="AEV31821.1"/>
    </source>
</evidence>
<dbReference type="EMBL" id="CP003156">
    <property type="protein sequence ID" value="AEV31821.1"/>
    <property type="molecule type" value="Genomic_DNA"/>
</dbReference>
<protein>
    <recommendedName>
        <fullName evidence="4">Outer membrane protein beta-barrel domain-containing protein</fullName>
    </recommendedName>
</protein>
<gene>
    <name evidence="2" type="ordered locus">Oweho_0808</name>
</gene>
<dbReference type="Proteomes" id="UP000005631">
    <property type="component" value="Chromosome"/>
</dbReference>
<proteinExistence type="predicted"/>
<dbReference type="STRING" id="926562.Oweho_0808"/>
<evidence type="ECO:0000256" key="1">
    <source>
        <dbReference type="SAM" id="SignalP"/>
    </source>
</evidence>
<evidence type="ECO:0008006" key="4">
    <source>
        <dbReference type="Google" id="ProtNLM"/>
    </source>
</evidence>
<sequence>MHLKTFVLAALAFACGSPIYTQAQSMHLSDFSVYLGGNTSGDYGTLQDFQLLAPNSNLLQNDFTGYNNSSGYNSWNSSARISFMLGFDFKKKDDDVSKLSPQLRIGLTYTNGVSLYSNYWNEDRFAYDTLTSSRTGNQTFVDSVNYDSYDMNYHSDNIVLDVSLIFRTNPAARWSFYGGVGVMGGMAINANTIIYHYNNSYIENQNDDQYFERQYSDSSLDEMETVRNDNSFLVSGYIPMGVDFRLGKKRELWKRTHLFFELRPSLNVNNIPEVGTFTQGSVHHGFGIRIT</sequence>
<feature type="signal peptide" evidence="1">
    <location>
        <begin position="1"/>
        <end position="23"/>
    </location>
</feature>
<keyword evidence="3" id="KW-1185">Reference proteome</keyword>
<dbReference type="OrthoDB" id="1467151at2"/>
<keyword evidence="1" id="KW-0732">Signal</keyword>
<dbReference type="KEGG" id="oho:Oweho_0808"/>
<organism evidence="2 3">
    <name type="scientific">Owenweeksia hongkongensis (strain DSM 17368 / CIP 108786 / JCM 12287 / NRRL B-23963 / UST20020801)</name>
    <dbReference type="NCBI Taxonomy" id="926562"/>
    <lineage>
        <taxon>Bacteria</taxon>
        <taxon>Pseudomonadati</taxon>
        <taxon>Bacteroidota</taxon>
        <taxon>Flavobacteriia</taxon>
        <taxon>Flavobacteriales</taxon>
        <taxon>Owenweeksiaceae</taxon>
        <taxon>Owenweeksia</taxon>
    </lineage>
</organism>